<comment type="caution">
    <text evidence="1">The sequence shown here is derived from an EMBL/GenBank/DDBJ whole genome shotgun (WGS) entry which is preliminary data.</text>
</comment>
<dbReference type="Proteomes" id="UP001500621">
    <property type="component" value="Unassembled WGS sequence"/>
</dbReference>
<proteinExistence type="predicted"/>
<protein>
    <submittedName>
        <fullName evidence="1">Uncharacterized protein</fullName>
    </submittedName>
</protein>
<evidence type="ECO:0000313" key="1">
    <source>
        <dbReference type="EMBL" id="GAA4675073.1"/>
    </source>
</evidence>
<gene>
    <name evidence="1" type="ORF">GCM10023226_10310</name>
</gene>
<dbReference type="EMBL" id="BAABIM010000001">
    <property type="protein sequence ID" value="GAA4675073.1"/>
    <property type="molecule type" value="Genomic_DNA"/>
</dbReference>
<organism evidence="1 2">
    <name type="scientific">Nocardioides nanhaiensis</name>
    <dbReference type="NCBI Taxonomy" id="1476871"/>
    <lineage>
        <taxon>Bacteria</taxon>
        <taxon>Bacillati</taxon>
        <taxon>Actinomycetota</taxon>
        <taxon>Actinomycetes</taxon>
        <taxon>Propionibacteriales</taxon>
        <taxon>Nocardioidaceae</taxon>
        <taxon>Nocardioides</taxon>
    </lineage>
</organism>
<sequence>MRPLALVLALAALMTACTGEDDEARRAPVGALADGVVSVEGRTSVIALPGLELRATVGLPVQELSAAGVDLDTAPEGGSMVPISWTVDLAGAVRLPSLPDAEPPQVAVSLLADGRAYPLDEVLLRDRAEVEQGDPVLELSGSTAVAIAEEEPRDLAVRVEWDGVTIEAERGEEVRDAGVAERLATVPSRLVRTTVPCDPPRVRSPRGPLQVRQSACPVQVQRTPWVGGLGWAEPGRQWLVATGSTTLVGLTTTSRRDPVSYAVVETSPGPLTLDGEPAVREPAVEAGSTAFLAVFEVPEQDGVHTLERVDSVTTLGGFPEVGEDPTVVVRWSVDVPIV</sequence>
<keyword evidence="2" id="KW-1185">Reference proteome</keyword>
<reference evidence="2" key="1">
    <citation type="journal article" date="2019" name="Int. J. Syst. Evol. Microbiol.">
        <title>The Global Catalogue of Microorganisms (GCM) 10K type strain sequencing project: providing services to taxonomists for standard genome sequencing and annotation.</title>
        <authorList>
            <consortium name="The Broad Institute Genomics Platform"/>
            <consortium name="The Broad Institute Genome Sequencing Center for Infectious Disease"/>
            <person name="Wu L."/>
            <person name="Ma J."/>
        </authorList>
    </citation>
    <scope>NUCLEOTIDE SEQUENCE [LARGE SCALE GENOMIC DNA]</scope>
    <source>
        <strain evidence="2">JCM 18127</strain>
    </source>
</reference>
<accession>A0ABP8VY22</accession>
<name>A0ABP8VY22_9ACTN</name>
<evidence type="ECO:0000313" key="2">
    <source>
        <dbReference type="Proteomes" id="UP001500621"/>
    </source>
</evidence>
<dbReference type="PROSITE" id="PS51257">
    <property type="entry name" value="PROKAR_LIPOPROTEIN"/>
    <property type="match status" value="1"/>
</dbReference>